<comment type="caution">
    <text evidence="1">The sequence shown here is derived from an EMBL/GenBank/DDBJ whole genome shotgun (WGS) entry which is preliminary data.</text>
</comment>
<name>A0A9P7E8A7_9AGAM</name>
<organism evidence="1 2">
    <name type="scientific">Suillus subaureus</name>
    <dbReference type="NCBI Taxonomy" id="48587"/>
    <lineage>
        <taxon>Eukaryota</taxon>
        <taxon>Fungi</taxon>
        <taxon>Dikarya</taxon>
        <taxon>Basidiomycota</taxon>
        <taxon>Agaricomycotina</taxon>
        <taxon>Agaricomycetes</taxon>
        <taxon>Agaricomycetidae</taxon>
        <taxon>Boletales</taxon>
        <taxon>Suillineae</taxon>
        <taxon>Suillaceae</taxon>
        <taxon>Suillus</taxon>
    </lineage>
</organism>
<dbReference type="AlphaFoldDB" id="A0A9P7E8A7"/>
<dbReference type="Proteomes" id="UP000807769">
    <property type="component" value="Unassembled WGS sequence"/>
</dbReference>
<gene>
    <name evidence="1" type="ORF">BJ212DRAFT_1300891</name>
</gene>
<dbReference type="EMBL" id="JABBWG010000022">
    <property type="protein sequence ID" value="KAG1814035.1"/>
    <property type="molecule type" value="Genomic_DNA"/>
</dbReference>
<evidence type="ECO:0000313" key="2">
    <source>
        <dbReference type="Proteomes" id="UP000807769"/>
    </source>
</evidence>
<accession>A0A9P7E8A7</accession>
<dbReference type="RefSeq" id="XP_041191671.1">
    <property type="nucleotide sequence ID" value="XM_041333047.1"/>
</dbReference>
<protein>
    <submittedName>
        <fullName evidence="1">Uncharacterized protein</fullName>
    </submittedName>
</protein>
<sequence length="210" mass="23328">MTSPAALHYFCGPVMTDAVPSLVFLGAWPRHLTPRLGQLHRSQQHHKDTALVCLRDPALMPSTSELTRTVQFCAVLKAGTLLPCSVMNTNDQTGVLIVNGTIQINWRLYARLTDHIASPRITIQPRQKTTSQSAKYLPHYSELDPSLQTSDTGAVDIDFSLANSSAPHFATAKCWTREFLNSYGARVRDTPKLWLLDGLELVFEPVEQAD</sequence>
<dbReference type="GeneID" id="64627064"/>
<reference evidence="1" key="1">
    <citation type="journal article" date="2020" name="New Phytol.">
        <title>Comparative genomics reveals dynamic genome evolution in host specialist ectomycorrhizal fungi.</title>
        <authorList>
            <person name="Lofgren L.A."/>
            <person name="Nguyen N.H."/>
            <person name="Vilgalys R."/>
            <person name="Ruytinx J."/>
            <person name="Liao H.L."/>
            <person name="Branco S."/>
            <person name="Kuo A."/>
            <person name="LaButti K."/>
            <person name="Lipzen A."/>
            <person name="Andreopoulos W."/>
            <person name="Pangilinan J."/>
            <person name="Riley R."/>
            <person name="Hundley H."/>
            <person name="Na H."/>
            <person name="Barry K."/>
            <person name="Grigoriev I.V."/>
            <person name="Stajich J.E."/>
            <person name="Kennedy P.G."/>
        </authorList>
    </citation>
    <scope>NUCLEOTIDE SEQUENCE</scope>
    <source>
        <strain evidence="1">MN1</strain>
    </source>
</reference>
<proteinExistence type="predicted"/>
<evidence type="ECO:0000313" key="1">
    <source>
        <dbReference type="EMBL" id="KAG1814035.1"/>
    </source>
</evidence>
<dbReference type="OrthoDB" id="10624720at2759"/>
<keyword evidence="2" id="KW-1185">Reference proteome</keyword>